<comment type="similarity">
    <text evidence="1">Belongs to the SAP18 family.</text>
</comment>
<gene>
    <name evidence="3" type="primary">SAP18</name>
    <name evidence="3" type="ORF">A0J61_10308</name>
</gene>
<name>A0A1C7MXT2_9FUNG</name>
<keyword evidence="4" id="KW-1185">Reference proteome</keyword>
<reference evidence="3 4" key="1">
    <citation type="submission" date="2016-03" db="EMBL/GenBank/DDBJ databases">
        <title>Choanephora cucurbitarum.</title>
        <authorList>
            <person name="Min B."/>
            <person name="Park H."/>
            <person name="Park J.-H."/>
            <person name="Shin H.-D."/>
            <person name="Choi I.-G."/>
        </authorList>
    </citation>
    <scope>NUCLEOTIDE SEQUENCE [LARGE SCALE GENOMIC DNA]</scope>
    <source>
        <strain evidence="3 4">KUS-F28377</strain>
    </source>
</reference>
<protein>
    <submittedName>
        <fullName evidence="3">Histone deacetylase complex subunit SAP18</fullName>
    </submittedName>
</protein>
<organism evidence="3 4">
    <name type="scientific">Choanephora cucurbitarum</name>
    <dbReference type="NCBI Taxonomy" id="101091"/>
    <lineage>
        <taxon>Eukaryota</taxon>
        <taxon>Fungi</taxon>
        <taxon>Fungi incertae sedis</taxon>
        <taxon>Mucoromycota</taxon>
        <taxon>Mucoromycotina</taxon>
        <taxon>Mucoromycetes</taxon>
        <taxon>Mucorales</taxon>
        <taxon>Mucorineae</taxon>
        <taxon>Choanephoraceae</taxon>
        <taxon>Choanephoroideae</taxon>
        <taxon>Choanephora</taxon>
    </lineage>
</organism>
<evidence type="ECO:0000313" key="3">
    <source>
        <dbReference type="EMBL" id="OBZ81643.1"/>
    </source>
</evidence>
<feature type="region of interest" description="Disordered" evidence="2">
    <location>
        <begin position="121"/>
        <end position="168"/>
    </location>
</feature>
<feature type="compositionally biased region" description="Basic and acidic residues" evidence="2">
    <location>
        <begin position="155"/>
        <end position="168"/>
    </location>
</feature>
<dbReference type="PANTHER" id="PTHR13082">
    <property type="entry name" value="SAP18"/>
    <property type="match status" value="1"/>
</dbReference>
<dbReference type="Proteomes" id="UP000093000">
    <property type="component" value="Unassembled WGS sequence"/>
</dbReference>
<dbReference type="InParanoid" id="A0A1C7MXT2"/>
<dbReference type="STRING" id="101091.A0A1C7MXT2"/>
<dbReference type="OrthoDB" id="440566at2759"/>
<evidence type="ECO:0000256" key="2">
    <source>
        <dbReference type="SAM" id="MobiDB-lite"/>
    </source>
</evidence>
<accession>A0A1C7MXT2</accession>
<evidence type="ECO:0000256" key="1">
    <source>
        <dbReference type="ARBA" id="ARBA00009143"/>
    </source>
</evidence>
<evidence type="ECO:0000313" key="4">
    <source>
        <dbReference type="Proteomes" id="UP000093000"/>
    </source>
</evidence>
<dbReference type="InterPro" id="IPR042534">
    <property type="entry name" value="SAP18_sf"/>
</dbReference>
<dbReference type="EMBL" id="LUGH01001113">
    <property type="protein sequence ID" value="OBZ81643.1"/>
    <property type="molecule type" value="Genomic_DNA"/>
</dbReference>
<dbReference type="InterPro" id="IPR010516">
    <property type="entry name" value="SAP18"/>
</dbReference>
<dbReference type="AlphaFoldDB" id="A0A1C7MXT2"/>
<feature type="compositionally biased region" description="Basic and acidic residues" evidence="2">
    <location>
        <begin position="126"/>
        <end position="142"/>
    </location>
</feature>
<dbReference type="Pfam" id="PF06487">
    <property type="entry name" value="SAP18"/>
    <property type="match status" value="1"/>
</dbReference>
<proteinExistence type="inferred from homology"/>
<sequence>MEAITRMSHHRSFNLSQYTLDSVPQDELSLYTWKNATLEEIAQLIEQVIPEARDPDARIAFRLIYLDPERARYTSRDMGRVVAASPTEDQKKTLEECKFFIGDYLDVAIFIGPPPAAQLKNNRNRGRFDRFNSGRANNDRFNRRGFGNAPYNRDNGGRFARDRPARRF</sequence>
<dbReference type="Gene3D" id="3.10.20.550">
    <property type="entry name" value="ASAP complex, SAP18 subunit"/>
    <property type="match status" value="1"/>
</dbReference>
<comment type="caution">
    <text evidence="3">The sequence shown here is derived from an EMBL/GenBank/DDBJ whole genome shotgun (WGS) entry which is preliminary data.</text>
</comment>
<dbReference type="GO" id="GO:0005634">
    <property type="term" value="C:nucleus"/>
    <property type="evidence" value="ECO:0007669"/>
    <property type="project" value="TreeGrafter"/>
</dbReference>
<dbReference type="PANTHER" id="PTHR13082:SF0">
    <property type="entry name" value="HISTONE DEACETYLASE COMPLEX SUBUNIT SAP18"/>
    <property type="match status" value="1"/>
</dbReference>